<comment type="pathway">
    <text evidence="2 7 8">Cell wall biogenesis; peptidoglycan biosynthesis.</text>
</comment>
<keyword evidence="7 8" id="KW-0132">Cell division</keyword>
<dbReference type="InParanoid" id="D6TEW2"/>
<dbReference type="SUPFAM" id="SSF53244">
    <property type="entry name" value="MurD-like peptide ligases, peptide-binding domain"/>
    <property type="match status" value="1"/>
</dbReference>
<dbReference type="AlphaFoldDB" id="D6TEW2"/>
<keyword evidence="3 7" id="KW-0963">Cytoplasm</keyword>
<comment type="caution">
    <text evidence="11">The sequence shown here is derived from an EMBL/GenBank/DDBJ whole genome shotgun (WGS) entry which is preliminary data.</text>
</comment>
<proteinExistence type="inferred from homology"/>
<dbReference type="UniPathway" id="UPA00219"/>
<keyword evidence="4 7" id="KW-0436">Ligase</keyword>
<evidence type="ECO:0000256" key="5">
    <source>
        <dbReference type="ARBA" id="ARBA00022741"/>
    </source>
</evidence>
<keyword evidence="5 7" id="KW-0547">Nucleotide-binding</keyword>
<dbReference type="PANTHER" id="PTHR43692:SF1">
    <property type="entry name" value="UDP-N-ACETYLMURAMOYLALANINE--D-GLUTAMATE LIGASE"/>
    <property type="match status" value="1"/>
</dbReference>
<dbReference type="InterPro" id="IPR005762">
    <property type="entry name" value="MurD"/>
</dbReference>
<accession>D6TEW2</accession>
<dbReference type="GO" id="GO:0008764">
    <property type="term" value="F:UDP-N-acetylmuramoylalanine-D-glutamate ligase activity"/>
    <property type="evidence" value="ECO:0007669"/>
    <property type="project" value="UniProtKB-UniRule"/>
</dbReference>
<dbReference type="OrthoDB" id="9809796at2"/>
<evidence type="ECO:0000256" key="6">
    <source>
        <dbReference type="ARBA" id="ARBA00022840"/>
    </source>
</evidence>
<dbReference type="SUPFAM" id="SSF53623">
    <property type="entry name" value="MurD-like peptide ligases, catalytic domain"/>
    <property type="match status" value="1"/>
</dbReference>
<evidence type="ECO:0000256" key="4">
    <source>
        <dbReference type="ARBA" id="ARBA00022598"/>
    </source>
</evidence>
<feature type="binding site" evidence="7">
    <location>
        <begin position="299"/>
        <end position="305"/>
    </location>
    <ligand>
        <name>ATP</name>
        <dbReference type="ChEBI" id="CHEBI:30616"/>
    </ligand>
</feature>
<comment type="catalytic activity">
    <reaction evidence="7 8">
        <text>UDP-N-acetyl-alpha-D-muramoyl-L-alanine + D-glutamate + ATP = UDP-N-acetyl-alpha-D-muramoyl-L-alanyl-D-glutamate + ADP + phosphate + H(+)</text>
        <dbReference type="Rhea" id="RHEA:16429"/>
        <dbReference type="ChEBI" id="CHEBI:15378"/>
        <dbReference type="ChEBI" id="CHEBI:29986"/>
        <dbReference type="ChEBI" id="CHEBI:30616"/>
        <dbReference type="ChEBI" id="CHEBI:43474"/>
        <dbReference type="ChEBI" id="CHEBI:83898"/>
        <dbReference type="ChEBI" id="CHEBI:83900"/>
        <dbReference type="ChEBI" id="CHEBI:456216"/>
        <dbReference type="EC" id="6.3.2.9"/>
    </reaction>
</comment>
<dbReference type="InterPro" id="IPR036615">
    <property type="entry name" value="Mur_ligase_C_dom_sf"/>
</dbReference>
<dbReference type="Gene3D" id="3.40.50.720">
    <property type="entry name" value="NAD(P)-binding Rossmann-like Domain"/>
    <property type="match status" value="1"/>
</dbReference>
<dbReference type="Proteomes" id="UP000004508">
    <property type="component" value="Unassembled WGS sequence"/>
</dbReference>
<dbReference type="HAMAP" id="MF_00639">
    <property type="entry name" value="MurD"/>
    <property type="match status" value="1"/>
</dbReference>
<dbReference type="eggNOG" id="COG0771">
    <property type="taxonomic scope" value="Bacteria"/>
</dbReference>
<keyword evidence="7 8" id="KW-0961">Cell wall biogenesis/degradation</keyword>
<dbReference type="FunCoup" id="D6TEW2">
    <property type="interactions" value="499"/>
</dbReference>
<dbReference type="SUPFAM" id="SSF51984">
    <property type="entry name" value="MurCD N-terminal domain"/>
    <property type="match status" value="1"/>
</dbReference>
<sequence length="644" mass="70124">MFIVGGLIAVAILAIIGAFLLARGGGATREAKKAAPAAPVQAQEATQQQLAVPAEEGVHTRPLASESTVQTPVAIADALTAAIPVQVSQPLAAIPSLDHFEQEIHMLQDNVYQLTEQLQILNHHSREIEQRLGRIYASLSQREHSAPAPKEEHTLFSLFYLSPLGDSDMMEARKKGSEGLKHMNLRGKRVLVMGLGLQGSGMASARYAAQQGAVVRVTDMKSPEVLAPSVRALAGLPIEFILGEHRDEDFIWADVVIRNPGVPRTSRYLLLAQEHGAQIEMEIGLFFLACPGRIIGITGTRGKTTTTSLIYEILRAHGQAPVVIGGNVAGVETLSLLPQITPETLVVLELSSWQLEGLAPHSISPLVAVMTNIYPDHLNTYNGMEDYAEAKANIFRFQTEHGIAVFNYDNPWTRHFGLEAPGETWFTSVEHGGSFPRSALVDGTPTQVEPLAFAETPLKGRHNLENILLATTTARLLGVSESVIAETVRRFKGVSHRLEEVCVWHGVRIVNDSTSTSPIAGQVALEAFEQPIVLVAGGNTKHLPLEQWPETIIKRCRDVILLPGSGTDELLPALRQEIERQGVIDPVRGTFADFHQAIDAALALTRPGDVLLFSPGFTSFGMFLNEFDRGDKFVAYIREKTKGQ</sequence>
<gene>
    <name evidence="7" type="primary">murD</name>
    <name evidence="11" type="ORF">Krac_10036</name>
</gene>
<reference evidence="11 12" key="1">
    <citation type="journal article" date="2011" name="Stand. Genomic Sci.">
        <title>Non-contiguous finished genome sequence and contextual data of the filamentous soil bacterium Ktedonobacter racemifer type strain (SOSP1-21).</title>
        <authorList>
            <person name="Chang Y.J."/>
            <person name="Land M."/>
            <person name="Hauser L."/>
            <person name="Chertkov O."/>
            <person name="Del Rio T.G."/>
            <person name="Nolan M."/>
            <person name="Copeland A."/>
            <person name="Tice H."/>
            <person name="Cheng J.F."/>
            <person name="Lucas S."/>
            <person name="Han C."/>
            <person name="Goodwin L."/>
            <person name="Pitluck S."/>
            <person name="Ivanova N."/>
            <person name="Ovchinikova G."/>
            <person name="Pati A."/>
            <person name="Chen A."/>
            <person name="Palaniappan K."/>
            <person name="Mavromatis K."/>
            <person name="Liolios K."/>
            <person name="Brettin T."/>
            <person name="Fiebig A."/>
            <person name="Rohde M."/>
            <person name="Abt B."/>
            <person name="Goker M."/>
            <person name="Detter J.C."/>
            <person name="Woyke T."/>
            <person name="Bristow J."/>
            <person name="Eisen J.A."/>
            <person name="Markowitz V."/>
            <person name="Hugenholtz P."/>
            <person name="Kyrpides N.C."/>
            <person name="Klenk H.P."/>
            <person name="Lapidus A."/>
        </authorList>
    </citation>
    <scope>NUCLEOTIDE SEQUENCE [LARGE SCALE GENOMIC DNA]</scope>
    <source>
        <strain evidence="12">DSM 44963</strain>
    </source>
</reference>
<comment type="subcellular location">
    <subcellularLocation>
        <location evidence="1 7 8">Cytoplasm</location>
    </subcellularLocation>
</comment>
<keyword evidence="7 8" id="KW-0573">Peptidoglycan synthesis</keyword>
<comment type="function">
    <text evidence="7 8">Cell wall formation. Catalyzes the addition of glutamate to the nucleotide precursor UDP-N-acetylmuramoyl-L-alanine (UMA).</text>
</comment>
<dbReference type="GO" id="GO:0005524">
    <property type="term" value="F:ATP binding"/>
    <property type="evidence" value="ECO:0007669"/>
    <property type="project" value="UniProtKB-UniRule"/>
</dbReference>
<evidence type="ECO:0000256" key="7">
    <source>
        <dbReference type="HAMAP-Rule" id="MF_00639"/>
    </source>
</evidence>
<dbReference type="InterPro" id="IPR036565">
    <property type="entry name" value="Mur-like_cat_sf"/>
</dbReference>
<dbReference type="Gene3D" id="3.40.1190.10">
    <property type="entry name" value="Mur-like, catalytic domain"/>
    <property type="match status" value="1"/>
</dbReference>
<organism evidence="11 12">
    <name type="scientific">Ktedonobacter racemifer DSM 44963</name>
    <dbReference type="NCBI Taxonomy" id="485913"/>
    <lineage>
        <taxon>Bacteria</taxon>
        <taxon>Bacillati</taxon>
        <taxon>Chloroflexota</taxon>
        <taxon>Ktedonobacteria</taxon>
        <taxon>Ktedonobacterales</taxon>
        <taxon>Ktedonobacteraceae</taxon>
        <taxon>Ktedonobacter</taxon>
    </lineage>
</organism>
<name>D6TEW2_KTERA</name>
<dbReference type="InterPro" id="IPR013221">
    <property type="entry name" value="Mur_ligase_cen"/>
</dbReference>
<evidence type="ECO:0000256" key="8">
    <source>
        <dbReference type="RuleBase" id="RU003664"/>
    </source>
</evidence>
<evidence type="ECO:0000256" key="3">
    <source>
        <dbReference type="ARBA" id="ARBA00022490"/>
    </source>
</evidence>
<dbReference type="RefSeq" id="WP_007904645.1">
    <property type="nucleotide sequence ID" value="NZ_ADVG01000001.1"/>
</dbReference>
<feature type="domain" description="Mur ligase central" evidence="10">
    <location>
        <begin position="297"/>
        <end position="473"/>
    </location>
</feature>
<comment type="similarity">
    <text evidence="7">Belongs to the MurCDEF family.</text>
</comment>
<keyword evidence="12" id="KW-1185">Reference proteome</keyword>
<dbReference type="Pfam" id="PF02875">
    <property type="entry name" value="Mur_ligase_C"/>
    <property type="match status" value="1"/>
</dbReference>
<protein>
    <recommendedName>
        <fullName evidence="7 8">UDP-N-acetylmuramoylalanine--D-glutamate ligase</fullName>
        <ecNumber evidence="7 8">6.3.2.9</ecNumber>
    </recommendedName>
    <alternativeName>
        <fullName evidence="7">D-glutamic acid-adding enzyme</fullName>
    </alternativeName>
    <alternativeName>
        <fullName evidence="7">UDP-N-acetylmuramoyl-L-alanyl-D-glutamate synthetase</fullName>
    </alternativeName>
</protein>
<dbReference type="GO" id="GO:0009252">
    <property type="term" value="P:peptidoglycan biosynthetic process"/>
    <property type="evidence" value="ECO:0007669"/>
    <property type="project" value="UniProtKB-UniRule"/>
</dbReference>
<dbReference type="Pfam" id="PF08245">
    <property type="entry name" value="Mur_ligase_M"/>
    <property type="match status" value="1"/>
</dbReference>
<evidence type="ECO:0000259" key="10">
    <source>
        <dbReference type="Pfam" id="PF08245"/>
    </source>
</evidence>
<dbReference type="EC" id="6.3.2.9" evidence="7 8"/>
<dbReference type="InterPro" id="IPR004101">
    <property type="entry name" value="Mur_ligase_C"/>
</dbReference>
<dbReference type="Pfam" id="PF21799">
    <property type="entry name" value="MurD-like_N"/>
    <property type="match status" value="1"/>
</dbReference>
<keyword evidence="6 7" id="KW-0067">ATP-binding</keyword>
<evidence type="ECO:0000256" key="1">
    <source>
        <dbReference type="ARBA" id="ARBA00004496"/>
    </source>
</evidence>
<dbReference type="Gene3D" id="3.90.190.20">
    <property type="entry name" value="Mur ligase, C-terminal domain"/>
    <property type="match status" value="1"/>
</dbReference>
<evidence type="ECO:0000256" key="2">
    <source>
        <dbReference type="ARBA" id="ARBA00004752"/>
    </source>
</evidence>
<dbReference type="GO" id="GO:0051301">
    <property type="term" value="P:cell division"/>
    <property type="evidence" value="ECO:0007669"/>
    <property type="project" value="UniProtKB-KW"/>
</dbReference>
<dbReference type="GO" id="GO:0008360">
    <property type="term" value="P:regulation of cell shape"/>
    <property type="evidence" value="ECO:0007669"/>
    <property type="project" value="UniProtKB-KW"/>
</dbReference>
<dbReference type="STRING" id="485913.Krac_10036"/>
<dbReference type="NCBIfam" id="TIGR01087">
    <property type="entry name" value="murD"/>
    <property type="match status" value="1"/>
</dbReference>
<feature type="domain" description="Mur ligase C-terminal" evidence="9">
    <location>
        <begin position="496"/>
        <end position="615"/>
    </location>
</feature>
<dbReference type="GO" id="GO:0005737">
    <property type="term" value="C:cytoplasm"/>
    <property type="evidence" value="ECO:0007669"/>
    <property type="project" value="UniProtKB-SubCell"/>
</dbReference>
<keyword evidence="7 8" id="KW-0133">Cell shape</keyword>
<keyword evidence="7 8" id="KW-0131">Cell cycle</keyword>
<dbReference type="PANTHER" id="PTHR43692">
    <property type="entry name" value="UDP-N-ACETYLMURAMOYLALANINE--D-GLUTAMATE LIGASE"/>
    <property type="match status" value="1"/>
</dbReference>
<dbReference type="EMBL" id="ADVG01000001">
    <property type="protein sequence ID" value="EFH88561.1"/>
    <property type="molecule type" value="Genomic_DNA"/>
</dbReference>
<dbReference type="GO" id="GO:0071555">
    <property type="term" value="P:cell wall organization"/>
    <property type="evidence" value="ECO:0007669"/>
    <property type="project" value="UniProtKB-KW"/>
</dbReference>
<evidence type="ECO:0000313" key="12">
    <source>
        <dbReference type="Proteomes" id="UP000004508"/>
    </source>
</evidence>
<evidence type="ECO:0000313" key="11">
    <source>
        <dbReference type="EMBL" id="EFH88561.1"/>
    </source>
</evidence>
<evidence type="ECO:0000259" key="9">
    <source>
        <dbReference type="Pfam" id="PF02875"/>
    </source>
</evidence>